<keyword evidence="2" id="KW-1185">Reference proteome</keyword>
<accession>A0A3N5Y390</accession>
<dbReference type="EMBL" id="RPOK01000001">
    <property type="protein sequence ID" value="RPJ68342.1"/>
    <property type="molecule type" value="Genomic_DNA"/>
</dbReference>
<proteinExistence type="predicted"/>
<gene>
    <name evidence="1" type="ORF">DRW07_02730</name>
</gene>
<sequence length="225" mass="24969">MDNKVFGKHLHTIANRAMPLTGKLTLMRMGKVPCSTEQLTLLEEKCHHLHQAIDIARQELEAAQVFGSDVSLLCVLRIELKPSPEMSIEGLLVDLQTHLNLSEWSSGASVVALHYEGAIVLYVQGDPAKVSTVLAKTLLFSHTRAVERLINETHRQQADTLWEGGHFFDLSSCGKETHLRAYTEELFSREVNPTDVPLLLNRINKELEALEEGPGAPSVSALNNE</sequence>
<dbReference type="RefSeq" id="WP_124026343.1">
    <property type="nucleotide sequence ID" value="NZ_JBHRSN010000005.1"/>
</dbReference>
<organism evidence="1 2">
    <name type="scientific">Alteromonas sediminis</name>
    <dbReference type="NCBI Taxonomy" id="2259342"/>
    <lineage>
        <taxon>Bacteria</taxon>
        <taxon>Pseudomonadati</taxon>
        <taxon>Pseudomonadota</taxon>
        <taxon>Gammaproteobacteria</taxon>
        <taxon>Alteromonadales</taxon>
        <taxon>Alteromonadaceae</taxon>
        <taxon>Alteromonas/Salinimonas group</taxon>
        <taxon>Alteromonas</taxon>
    </lineage>
</organism>
<dbReference type="AlphaFoldDB" id="A0A3N5Y390"/>
<evidence type="ECO:0000313" key="1">
    <source>
        <dbReference type="EMBL" id="RPJ68342.1"/>
    </source>
</evidence>
<dbReference type="OrthoDB" id="557705at2"/>
<protein>
    <submittedName>
        <fullName evidence="1">Uncharacterized protein</fullName>
    </submittedName>
</protein>
<reference evidence="1 2" key="1">
    <citation type="submission" date="2018-11" db="EMBL/GenBank/DDBJ databases">
        <authorList>
            <person name="Ye M.-Q."/>
            <person name="Du Z.-J."/>
        </authorList>
    </citation>
    <scope>NUCLEOTIDE SEQUENCE [LARGE SCALE GENOMIC DNA]</scope>
    <source>
        <strain evidence="1 2">U0105</strain>
    </source>
</reference>
<dbReference type="Proteomes" id="UP000275281">
    <property type="component" value="Unassembled WGS sequence"/>
</dbReference>
<comment type="caution">
    <text evidence="1">The sequence shown here is derived from an EMBL/GenBank/DDBJ whole genome shotgun (WGS) entry which is preliminary data.</text>
</comment>
<evidence type="ECO:0000313" key="2">
    <source>
        <dbReference type="Proteomes" id="UP000275281"/>
    </source>
</evidence>
<name>A0A3N5Y390_9ALTE</name>